<gene>
    <name evidence="3" type="ORF">DNG_01794</name>
</gene>
<accession>A0AAE8SS45</accession>
<evidence type="ECO:0000256" key="1">
    <source>
        <dbReference type="ARBA" id="ARBA00023002"/>
    </source>
</evidence>
<evidence type="ECO:0000259" key="2">
    <source>
        <dbReference type="Pfam" id="PF02668"/>
    </source>
</evidence>
<name>A0AAE8SS45_9PEZI</name>
<comment type="caution">
    <text evidence="3">The sequence shown here is derived from an EMBL/GenBank/DDBJ whole genome shotgun (WGS) entry which is preliminary data.</text>
</comment>
<evidence type="ECO:0000313" key="4">
    <source>
        <dbReference type="Proteomes" id="UP001187682"/>
    </source>
</evidence>
<dbReference type="InterPro" id="IPR003819">
    <property type="entry name" value="TauD/TfdA-like"/>
</dbReference>
<dbReference type="PANTHER" id="PTHR10696">
    <property type="entry name" value="GAMMA-BUTYROBETAINE HYDROXYLASE-RELATED"/>
    <property type="match status" value="1"/>
</dbReference>
<keyword evidence="1" id="KW-0560">Oxidoreductase</keyword>
<dbReference type="Proteomes" id="UP001187682">
    <property type="component" value="Unassembled WGS sequence"/>
</dbReference>
<dbReference type="Gene3D" id="3.60.130.10">
    <property type="entry name" value="Clavaminate synthase-like"/>
    <property type="match status" value="1"/>
</dbReference>
<protein>
    <submittedName>
        <fullName evidence="3">Related to TfdA family oxidoreductase</fullName>
    </submittedName>
</protein>
<dbReference type="GO" id="GO:0016491">
    <property type="term" value="F:oxidoreductase activity"/>
    <property type="evidence" value="ECO:0007669"/>
    <property type="project" value="UniProtKB-KW"/>
</dbReference>
<dbReference type="EMBL" id="ONZQ02000002">
    <property type="protein sequence ID" value="SPN98751.1"/>
    <property type="molecule type" value="Genomic_DNA"/>
</dbReference>
<reference evidence="3" key="1">
    <citation type="submission" date="2018-03" db="EMBL/GenBank/DDBJ databases">
        <authorList>
            <person name="Guldener U."/>
        </authorList>
    </citation>
    <scope>NUCLEOTIDE SEQUENCE</scope>
</reference>
<sequence>MTVLSTLGGPLLWTNTIVESPERFTLHLGVEDITEIENALVTFKAHELDGNEVSIANFPLPKLMGRLSQACKDLHNGKGFFVISGLDIDAYSVEDSVVIYLGLASYIGDQHGLQNRGGDVLTHVTDSKLWTVPKEMRHGIHSNRSLPFHSDMGSDVLCLQVRECAQTGGGTHLASSWSIYNDLVREKPEVIETLFSSSWPIQVSGSAKYILAPLMQVHEGKLLTSVDPGRLGPHSNSTTMVQGVPKLSSEQEKALDALLESAKQNEIRVPLQKGDMLFVNNWAILHRRESYEDAEASSRHLVRLWIRNTELGWAIPENMAVPWKASFERMDVEKVYNVDPIPVYKVPKYSAGSAAFLIDEGEEEKEEKA</sequence>
<proteinExistence type="predicted"/>
<keyword evidence="4" id="KW-1185">Reference proteome</keyword>
<organism evidence="3 4">
    <name type="scientific">Cephalotrichum gorgonifer</name>
    <dbReference type="NCBI Taxonomy" id="2041049"/>
    <lineage>
        <taxon>Eukaryota</taxon>
        <taxon>Fungi</taxon>
        <taxon>Dikarya</taxon>
        <taxon>Ascomycota</taxon>
        <taxon>Pezizomycotina</taxon>
        <taxon>Sordariomycetes</taxon>
        <taxon>Hypocreomycetidae</taxon>
        <taxon>Microascales</taxon>
        <taxon>Microascaceae</taxon>
        <taxon>Cephalotrichum</taxon>
    </lineage>
</organism>
<dbReference type="InterPro" id="IPR042098">
    <property type="entry name" value="TauD-like_sf"/>
</dbReference>
<dbReference type="PANTHER" id="PTHR10696:SF54">
    <property type="entry name" value="FAMILY OXIDOREDUCTASE, PUTATIVE (AFU_ORTHOLOGUE AFUA_4G13850)-RELATED"/>
    <property type="match status" value="1"/>
</dbReference>
<dbReference type="SUPFAM" id="SSF51197">
    <property type="entry name" value="Clavaminate synthase-like"/>
    <property type="match status" value="1"/>
</dbReference>
<dbReference type="Pfam" id="PF02668">
    <property type="entry name" value="TauD"/>
    <property type="match status" value="1"/>
</dbReference>
<evidence type="ECO:0000313" key="3">
    <source>
        <dbReference type="EMBL" id="SPN98751.1"/>
    </source>
</evidence>
<dbReference type="InterPro" id="IPR050411">
    <property type="entry name" value="AlphaKG_dependent_hydroxylases"/>
</dbReference>
<feature type="domain" description="TauD/TfdA-like" evidence="2">
    <location>
        <begin position="57"/>
        <end position="305"/>
    </location>
</feature>
<dbReference type="AlphaFoldDB" id="A0AAE8SS45"/>